<organism evidence="4 5">
    <name type="scientific">Nocardioides iriomotensis</name>
    <dbReference type="NCBI Taxonomy" id="715784"/>
    <lineage>
        <taxon>Bacteria</taxon>
        <taxon>Bacillati</taxon>
        <taxon>Actinomycetota</taxon>
        <taxon>Actinomycetes</taxon>
        <taxon>Propionibacteriales</taxon>
        <taxon>Nocardioidaceae</taxon>
        <taxon>Nocardioides</taxon>
    </lineage>
</organism>
<name>A0A4Q5J628_9ACTN</name>
<sequence length="236" mass="25269">MTGGGQQRRAALVASAVCAGVVVVAWAATTGPVAVMSPSGRTRSFAPAPTTTSASEPTMGGTSPQELARGIPPAHDLSWLGDLIAWALVLGVLALALWGLRYAVLHRWRRPPPPLTFDAEPLPEVRAAAALVEDAQQRMAALQEGDPRNGIVRCWMRLEESVADAGLPRKAHETSVEFTVRVLHVLDLDPHAIGELAGLYREARFSEHPLTEDARTAARDALTRLQDDLAAARSVR</sequence>
<feature type="region of interest" description="Disordered" evidence="1">
    <location>
        <begin position="37"/>
        <end position="66"/>
    </location>
</feature>
<evidence type="ECO:0000313" key="5">
    <source>
        <dbReference type="Proteomes" id="UP000291189"/>
    </source>
</evidence>
<keyword evidence="2" id="KW-1133">Transmembrane helix</keyword>
<dbReference type="Pfam" id="PF13559">
    <property type="entry name" value="DUF4129"/>
    <property type="match status" value="1"/>
</dbReference>
<evidence type="ECO:0000313" key="4">
    <source>
        <dbReference type="EMBL" id="RYU14087.1"/>
    </source>
</evidence>
<dbReference type="Proteomes" id="UP000291189">
    <property type="component" value="Unassembled WGS sequence"/>
</dbReference>
<feature type="compositionally biased region" description="Low complexity" evidence="1">
    <location>
        <begin position="42"/>
        <end position="58"/>
    </location>
</feature>
<evidence type="ECO:0000256" key="2">
    <source>
        <dbReference type="SAM" id="Phobius"/>
    </source>
</evidence>
<reference evidence="4 5" key="1">
    <citation type="submission" date="2019-01" db="EMBL/GenBank/DDBJ databases">
        <title>Nocardioides guangzhouensis sp. nov., an actinobacterium isolated from soil.</title>
        <authorList>
            <person name="Fu Y."/>
            <person name="Cai Y."/>
            <person name="Lin Z."/>
            <person name="Chen P."/>
        </authorList>
    </citation>
    <scope>NUCLEOTIDE SEQUENCE [LARGE SCALE GENOMIC DNA]</scope>
    <source>
        <strain evidence="4 5">NBRC 105384</strain>
    </source>
</reference>
<feature type="domain" description="Protein-glutamine gamma-glutamyltransferase-like C-terminal" evidence="3">
    <location>
        <begin position="154"/>
        <end position="222"/>
    </location>
</feature>
<dbReference type="OrthoDB" id="5198230at2"/>
<dbReference type="InterPro" id="IPR025403">
    <property type="entry name" value="TgpA-like_C"/>
</dbReference>
<dbReference type="EMBL" id="SDPU01000012">
    <property type="protein sequence ID" value="RYU14087.1"/>
    <property type="molecule type" value="Genomic_DNA"/>
</dbReference>
<proteinExistence type="predicted"/>
<gene>
    <name evidence="4" type="ORF">ETU37_04035</name>
</gene>
<dbReference type="AlphaFoldDB" id="A0A4Q5J628"/>
<protein>
    <submittedName>
        <fullName evidence="4">DUF4129 domain-containing protein</fullName>
    </submittedName>
</protein>
<dbReference type="RefSeq" id="WP_129985601.1">
    <property type="nucleotide sequence ID" value="NZ_SDPU01000012.1"/>
</dbReference>
<evidence type="ECO:0000256" key="1">
    <source>
        <dbReference type="SAM" id="MobiDB-lite"/>
    </source>
</evidence>
<evidence type="ECO:0000259" key="3">
    <source>
        <dbReference type="Pfam" id="PF13559"/>
    </source>
</evidence>
<feature type="transmembrane region" description="Helical" evidence="2">
    <location>
        <begin position="83"/>
        <end position="104"/>
    </location>
</feature>
<keyword evidence="5" id="KW-1185">Reference proteome</keyword>
<keyword evidence="2" id="KW-0472">Membrane</keyword>
<keyword evidence="2" id="KW-0812">Transmembrane</keyword>
<accession>A0A4Q5J628</accession>
<comment type="caution">
    <text evidence="4">The sequence shown here is derived from an EMBL/GenBank/DDBJ whole genome shotgun (WGS) entry which is preliminary data.</text>
</comment>